<dbReference type="GO" id="GO:0032259">
    <property type="term" value="P:methylation"/>
    <property type="evidence" value="ECO:0007669"/>
    <property type="project" value="UniProtKB-KW"/>
</dbReference>
<protein>
    <submittedName>
        <fullName evidence="3">Methyltransferase family protein</fullName>
    </submittedName>
</protein>
<name>A0A420WHC9_9PROT</name>
<dbReference type="GO" id="GO:0008757">
    <property type="term" value="F:S-adenosylmethionine-dependent methyltransferase activity"/>
    <property type="evidence" value="ECO:0007669"/>
    <property type="project" value="InterPro"/>
</dbReference>
<proteinExistence type="predicted"/>
<dbReference type="InterPro" id="IPR029063">
    <property type="entry name" value="SAM-dependent_MTases_sf"/>
</dbReference>
<dbReference type="SUPFAM" id="SSF53335">
    <property type="entry name" value="S-adenosyl-L-methionine-dependent methyltransferases"/>
    <property type="match status" value="1"/>
</dbReference>
<evidence type="ECO:0000256" key="1">
    <source>
        <dbReference type="SAM" id="MobiDB-lite"/>
    </source>
</evidence>
<reference evidence="3 4" key="1">
    <citation type="submission" date="2018-10" db="EMBL/GenBank/DDBJ databases">
        <title>Comparative analysis of microorganisms from saline springs in Andes Mountain Range, Colombia.</title>
        <authorList>
            <person name="Rubin E."/>
        </authorList>
    </citation>
    <scope>NUCLEOTIDE SEQUENCE [LARGE SCALE GENOMIC DNA]</scope>
    <source>
        <strain evidence="3 4">USBA 36</strain>
    </source>
</reference>
<evidence type="ECO:0000313" key="3">
    <source>
        <dbReference type="EMBL" id="RKQ70403.1"/>
    </source>
</evidence>
<dbReference type="OrthoDB" id="9800231at2"/>
<keyword evidence="3" id="KW-0808">Transferase</keyword>
<dbReference type="RefSeq" id="WP_121220163.1">
    <property type="nucleotide sequence ID" value="NZ_RBIG01000002.1"/>
</dbReference>
<gene>
    <name evidence="3" type="ORF">BCL74_2351</name>
</gene>
<feature type="region of interest" description="Disordered" evidence="1">
    <location>
        <begin position="234"/>
        <end position="255"/>
    </location>
</feature>
<feature type="domain" description="Methyltransferase type 11" evidence="2">
    <location>
        <begin position="47"/>
        <end position="129"/>
    </location>
</feature>
<evidence type="ECO:0000259" key="2">
    <source>
        <dbReference type="Pfam" id="PF08241"/>
    </source>
</evidence>
<sequence>MYDDVVDLRDFYASSLGQMARRLLRRRMRQIWPDVRGQNFLGIGYTLPYLRPFREEAARTIALMPATQGIMHWPREGPNVTLLADEGDLPLPDASMDRVLLVHALESTEQLRALMDEIWRVMAGNGRLMVVAPHRRSLWSMRDSTPFGHGQPYSAGQIQRLLRDCRFTPIEQMHALFAPPARSRLLLRSSASFERLGQRWFPQMGGVVMVEAAKQVYATTGRREPARRRLLIPMPRPAPQGIPAGARAMRDTVEG</sequence>
<dbReference type="AlphaFoldDB" id="A0A420WHC9"/>
<dbReference type="EMBL" id="RBIG01000002">
    <property type="protein sequence ID" value="RKQ70403.1"/>
    <property type="molecule type" value="Genomic_DNA"/>
</dbReference>
<accession>A0A420WHC9</accession>
<dbReference type="Gene3D" id="3.40.50.150">
    <property type="entry name" value="Vaccinia Virus protein VP39"/>
    <property type="match status" value="1"/>
</dbReference>
<evidence type="ECO:0000313" key="4">
    <source>
        <dbReference type="Proteomes" id="UP000277424"/>
    </source>
</evidence>
<dbReference type="InterPro" id="IPR013216">
    <property type="entry name" value="Methyltransf_11"/>
</dbReference>
<dbReference type="Pfam" id="PF08241">
    <property type="entry name" value="Methyltransf_11"/>
    <property type="match status" value="1"/>
</dbReference>
<comment type="caution">
    <text evidence="3">The sequence shown here is derived from an EMBL/GenBank/DDBJ whole genome shotgun (WGS) entry which is preliminary data.</text>
</comment>
<organism evidence="3 4">
    <name type="scientific">Oceanibaculum indicum</name>
    <dbReference type="NCBI Taxonomy" id="526216"/>
    <lineage>
        <taxon>Bacteria</taxon>
        <taxon>Pseudomonadati</taxon>
        <taxon>Pseudomonadota</taxon>
        <taxon>Alphaproteobacteria</taxon>
        <taxon>Rhodospirillales</taxon>
        <taxon>Oceanibaculaceae</taxon>
        <taxon>Oceanibaculum</taxon>
    </lineage>
</organism>
<keyword evidence="3" id="KW-0489">Methyltransferase</keyword>
<dbReference type="Proteomes" id="UP000277424">
    <property type="component" value="Unassembled WGS sequence"/>
</dbReference>